<feature type="compositionally biased region" description="Pro residues" evidence="10">
    <location>
        <begin position="28"/>
        <end position="40"/>
    </location>
</feature>
<evidence type="ECO:0000313" key="13">
    <source>
        <dbReference type="Proteomes" id="UP000321518"/>
    </source>
</evidence>
<dbReference type="FunFam" id="3.30.160.20:FF:000022">
    <property type="entry name" value="28S ribosomal protein S5, mitochondrial"/>
    <property type="match status" value="1"/>
</dbReference>
<dbReference type="Gene3D" id="3.30.230.10">
    <property type="match status" value="1"/>
</dbReference>
<dbReference type="GO" id="GO:0003723">
    <property type="term" value="F:RNA binding"/>
    <property type="evidence" value="ECO:0007669"/>
    <property type="project" value="InterPro"/>
</dbReference>
<accession>A0A511KB86</accession>
<dbReference type="SUPFAM" id="SSF54768">
    <property type="entry name" value="dsRNA-binding domain-like"/>
    <property type="match status" value="1"/>
</dbReference>
<dbReference type="GO" id="GO:0006412">
    <property type="term" value="P:translation"/>
    <property type="evidence" value="ECO:0007669"/>
    <property type="project" value="InterPro"/>
</dbReference>
<protein>
    <recommendedName>
        <fullName evidence="6">Small ribosomal subunit protein uS5m</fullName>
    </recommendedName>
    <alternativeName>
        <fullName evidence="7">28S ribosomal protein S5, mitochondrial</fullName>
    </alternativeName>
</protein>
<dbReference type="PROSITE" id="PS50881">
    <property type="entry name" value="S5_DSRBD"/>
    <property type="match status" value="1"/>
</dbReference>
<dbReference type="GO" id="GO:0003735">
    <property type="term" value="F:structural constituent of ribosome"/>
    <property type="evidence" value="ECO:0007669"/>
    <property type="project" value="UniProtKB-UniRule"/>
</dbReference>
<feature type="domain" description="S5 DRBM" evidence="11">
    <location>
        <begin position="169"/>
        <end position="232"/>
    </location>
</feature>
<reference evidence="12 13" key="1">
    <citation type="submission" date="2019-07" db="EMBL/GenBank/DDBJ databases">
        <title>Rhodotorula toruloides NBRC10032 genome sequencing.</title>
        <authorList>
            <person name="Shida Y."/>
            <person name="Takaku H."/>
            <person name="Ogasawara W."/>
            <person name="Mori K."/>
        </authorList>
    </citation>
    <scope>NUCLEOTIDE SEQUENCE [LARGE SCALE GENOMIC DNA]</scope>
    <source>
        <strain evidence="12 13">NBRC10032</strain>
    </source>
</reference>
<dbReference type="AlphaFoldDB" id="A0A511KB86"/>
<proteinExistence type="inferred from homology"/>
<evidence type="ECO:0000256" key="10">
    <source>
        <dbReference type="SAM" id="MobiDB-lite"/>
    </source>
</evidence>
<evidence type="ECO:0000256" key="5">
    <source>
        <dbReference type="ARBA" id="ARBA00023274"/>
    </source>
</evidence>
<organism evidence="12 13">
    <name type="scientific">Rhodotorula toruloides</name>
    <name type="common">Yeast</name>
    <name type="synonym">Rhodosporidium toruloides</name>
    <dbReference type="NCBI Taxonomy" id="5286"/>
    <lineage>
        <taxon>Eukaryota</taxon>
        <taxon>Fungi</taxon>
        <taxon>Dikarya</taxon>
        <taxon>Basidiomycota</taxon>
        <taxon>Pucciniomycotina</taxon>
        <taxon>Microbotryomycetes</taxon>
        <taxon>Sporidiobolales</taxon>
        <taxon>Sporidiobolaceae</taxon>
        <taxon>Rhodotorula</taxon>
    </lineage>
</organism>
<evidence type="ECO:0000256" key="4">
    <source>
        <dbReference type="ARBA" id="ARBA00023128"/>
    </source>
</evidence>
<dbReference type="PANTHER" id="PTHR48277">
    <property type="entry name" value="MITOCHONDRIAL RIBOSOMAL PROTEIN S5"/>
    <property type="match status" value="1"/>
</dbReference>
<comment type="similarity">
    <text evidence="2 9">Belongs to the universal ribosomal protein uS5 family.</text>
</comment>
<dbReference type="FunFam" id="3.30.230.10:FF:000002">
    <property type="entry name" value="30S ribosomal protein S5"/>
    <property type="match status" value="1"/>
</dbReference>
<name>A0A511KB86_RHOTO</name>
<keyword evidence="3 8" id="KW-0689">Ribosomal protein</keyword>
<dbReference type="InterPro" id="IPR020568">
    <property type="entry name" value="Ribosomal_Su5_D2-typ_SF"/>
</dbReference>
<dbReference type="Pfam" id="PF03719">
    <property type="entry name" value="Ribosomal_S5_C"/>
    <property type="match status" value="1"/>
</dbReference>
<comment type="subcellular location">
    <subcellularLocation>
        <location evidence="1">Mitochondrion</location>
    </subcellularLocation>
</comment>
<evidence type="ECO:0000256" key="7">
    <source>
        <dbReference type="ARBA" id="ARBA00041606"/>
    </source>
</evidence>
<evidence type="ECO:0000256" key="1">
    <source>
        <dbReference type="ARBA" id="ARBA00004173"/>
    </source>
</evidence>
<dbReference type="GO" id="GO:0005743">
    <property type="term" value="C:mitochondrial inner membrane"/>
    <property type="evidence" value="ECO:0007669"/>
    <property type="project" value="UniProtKB-ARBA"/>
</dbReference>
<evidence type="ECO:0000256" key="6">
    <source>
        <dbReference type="ARBA" id="ARBA00039335"/>
    </source>
</evidence>
<dbReference type="InterPro" id="IPR014721">
    <property type="entry name" value="Ribsml_uS5_D2-typ_fold_subgr"/>
</dbReference>
<comment type="caution">
    <text evidence="12">The sequence shown here is derived from an EMBL/GenBank/DDBJ whole genome shotgun (WGS) entry which is preliminary data.</text>
</comment>
<evidence type="ECO:0000256" key="2">
    <source>
        <dbReference type="ARBA" id="ARBA00008945"/>
    </source>
</evidence>
<dbReference type="InterPro" id="IPR005324">
    <property type="entry name" value="Ribosomal_uS5_C"/>
</dbReference>
<evidence type="ECO:0000256" key="8">
    <source>
        <dbReference type="PROSITE-ProRule" id="PRU00268"/>
    </source>
</evidence>
<sequence>MSLRQCAAALARSLQRPHARALSSTPPSLAPPPPPPPPPVSQDTDAVHEWVRTRPRPHTPRNPRTDLRHRPDARYLDSLVGADLSSFDPVLDLPPSQHSVLRAADSTLRGKQHGDVFVTTINRVPGEVGYRQKKPGSAAAVSRRLRSEDASFEHLAQVTQLSTGEIRNLYRFALVIKRVVNMKAKGKMPSMYALVVTGNGHGLVGYGEGKDDAANKAVQKAFAQAVRSMDYVERYEERTVWGTMNSNFGSCKIEMRSRPPGFGLRCNPHIHQVAKAAGITDLSAKVNGSRNPIRVIKLACAMLHGGSNPVDMGGFMFKKGQRRNKKVSGMMTADEIGKTRGRKAVDVAQPR</sequence>
<dbReference type="Gene3D" id="3.30.160.20">
    <property type="match status" value="1"/>
</dbReference>
<keyword evidence="5 8" id="KW-0687">Ribonucleoprotein</keyword>
<feature type="region of interest" description="Disordered" evidence="10">
    <location>
        <begin position="1"/>
        <end position="44"/>
    </location>
</feature>
<dbReference type="PANTHER" id="PTHR48277:SF1">
    <property type="entry name" value="MITOCHONDRIAL RIBOSOMAL PROTEIN S5"/>
    <property type="match status" value="1"/>
</dbReference>
<dbReference type="InterPro" id="IPR013810">
    <property type="entry name" value="Ribosomal_uS5_N"/>
</dbReference>
<dbReference type="Pfam" id="PF00333">
    <property type="entry name" value="Ribosomal_S5"/>
    <property type="match status" value="1"/>
</dbReference>
<dbReference type="GO" id="GO:0005763">
    <property type="term" value="C:mitochondrial small ribosomal subunit"/>
    <property type="evidence" value="ECO:0007669"/>
    <property type="project" value="UniProtKB-ARBA"/>
</dbReference>
<dbReference type="SUPFAM" id="SSF54211">
    <property type="entry name" value="Ribosomal protein S5 domain 2-like"/>
    <property type="match status" value="1"/>
</dbReference>
<evidence type="ECO:0000313" key="12">
    <source>
        <dbReference type="EMBL" id="GEM07640.1"/>
    </source>
</evidence>
<dbReference type="Proteomes" id="UP000321518">
    <property type="component" value="Unassembled WGS sequence"/>
</dbReference>
<dbReference type="InterPro" id="IPR000851">
    <property type="entry name" value="Ribosomal_uS5"/>
</dbReference>
<gene>
    <name evidence="12" type="ORF">Rt10032_c03g1657</name>
</gene>
<evidence type="ECO:0000259" key="11">
    <source>
        <dbReference type="PROSITE" id="PS50881"/>
    </source>
</evidence>
<evidence type="ECO:0000256" key="3">
    <source>
        <dbReference type="ARBA" id="ARBA00022980"/>
    </source>
</evidence>
<evidence type="ECO:0000256" key="9">
    <source>
        <dbReference type="RuleBase" id="RU003823"/>
    </source>
</evidence>
<dbReference type="OrthoDB" id="309483at2759"/>
<dbReference type="EMBL" id="BJWK01000003">
    <property type="protein sequence ID" value="GEM07640.1"/>
    <property type="molecule type" value="Genomic_DNA"/>
</dbReference>
<keyword evidence="4" id="KW-0496">Mitochondrion</keyword>